<protein>
    <submittedName>
        <fullName evidence="2">Uncharacterized protein</fullName>
    </submittedName>
</protein>
<feature type="region of interest" description="Disordered" evidence="1">
    <location>
        <begin position="1"/>
        <end position="55"/>
    </location>
</feature>
<organism evidence="2 3">
    <name type="scientific">Elysia marginata</name>
    <dbReference type="NCBI Taxonomy" id="1093978"/>
    <lineage>
        <taxon>Eukaryota</taxon>
        <taxon>Metazoa</taxon>
        <taxon>Spiralia</taxon>
        <taxon>Lophotrochozoa</taxon>
        <taxon>Mollusca</taxon>
        <taxon>Gastropoda</taxon>
        <taxon>Heterobranchia</taxon>
        <taxon>Euthyneura</taxon>
        <taxon>Panpulmonata</taxon>
        <taxon>Sacoglossa</taxon>
        <taxon>Placobranchoidea</taxon>
        <taxon>Plakobranchidae</taxon>
        <taxon>Elysia</taxon>
    </lineage>
</organism>
<dbReference type="EMBL" id="BMAT01002291">
    <property type="protein sequence ID" value="GFS03805.1"/>
    <property type="molecule type" value="Genomic_DNA"/>
</dbReference>
<feature type="compositionally biased region" description="Polar residues" evidence="1">
    <location>
        <begin position="18"/>
        <end position="35"/>
    </location>
</feature>
<gene>
    <name evidence="2" type="ORF">ElyMa_001158700</name>
</gene>
<sequence>MRRGEESKLRPSDHMSDPLTTEPQMYIPSSHNILQSTTAAATSRPSSSSCTVPGQWSATVTSEDFLFQTYDFFDSSHAPQYLTQKARLSFLRMLERRTPLWATEDVIKSNHSNQLLTPANQIARGARRSQS</sequence>
<evidence type="ECO:0000313" key="3">
    <source>
        <dbReference type="Proteomes" id="UP000762676"/>
    </source>
</evidence>
<evidence type="ECO:0000313" key="2">
    <source>
        <dbReference type="EMBL" id="GFS03805.1"/>
    </source>
</evidence>
<proteinExistence type="predicted"/>
<dbReference type="Proteomes" id="UP000762676">
    <property type="component" value="Unassembled WGS sequence"/>
</dbReference>
<evidence type="ECO:0000256" key="1">
    <source>
        <dbReference type="SAM" id="MobiDB-lite"/>
    </source>
</evidence>
<feature type="compositionally biased region" description="Low complexity" evidence="1">
    <location>
        <begin position="36"/>
        <end position="49"/>
    </location>
</feature>
<accession>A0AAV4I1M9</accession>
<comment type="caution">
    <text evidence="2">The sequence shown here is derived from an EMBL/GenBank/DDBJ whole genome shotgun (WGS) entry which is preliminary data.</text>
</comment>
<dbReference type="AlphaFoldDB" id="A0AAV4I1M9"/>
<feature type="compositionally biased region" description="Basic and acidic residues" evidence="1">
    <location>
        <begin position="1"/>
        <end position="16"/>
    </location>
</feature>
<keyword evidence="3" id="KW-1185">Reference proteome</keyword>
<name>A0AAV4I1M9_9GAST</name>
<reference evidence="2 3" key="1">
    <citation type="journal article" date="2021" name="Elife">
        <title>Chloroplast acquisition without the gene transfer in kleptoplastic sea slugs, Plakobranchus ocellatus.</title>
        <authorList>
            <person name="Maeda T."/>
            <person name="Takahashi S."/>
            <person name="Yoshida T."/>
            <person name="Shimamura S."/>
            <person name="Takaki Y."/>
            <person name="Nagai Y."/>
            <person name="Toyoda A."/>
            <person name="Suzuki Y."/>
            <person name="Arimoto A."/>
            <person name="Ishii H."/>
            <person name="Satoh N."/>
            <person name="Nishiyama T."/>
            <person name="Hasebe M."/>
            <person name="Maruyama T."/>
            <person name="Minagawa J."/>
            <person name="Obokata J."/>
            <person name="Shigenobu S."/>
        </authorList>
    </citation>
    <scope>NUCLEOTIDE SEQUENCE [LARGE SCALE GENOMIC DNA]</scope>
</reference>